<evidence type="ECO:0000313" key="2">
    <source>
        <dbReference type="Proteomes" id="UP001595816"/>
    </source>
</evidence>
<dbReference type="RefSeq" id="WP_253762034.1">
    <property type="nucleotide sequence ID" value="NZ_JAMZDZ010000001.1"/>
</dbReference>
<proteinExistence type="predicted"/>
<dbReference type="EMBL" id="JBHSAY010000035">
    <property type="protein sequence ID" value="MFC4136877.1"/>
    <property type="molecule type" value="Genomic_DNA"/>
</dbReference>
<reference evidence="2" key="1">
    <citation type="journal article" date="2019" name="Int. J. Syst. Evol. Microbiol.">
        <title>The Global Catalogue of Microorganisms (GCM) 10K type strain sequencing project: providing services to taxonomists for standard genome sequencing and annotation.</title>
        <authorList>
            <consortium name="The Broad Institute Genomics Platform"/>
            <consortium name="The Broad Institute Genome Sequencing Center for Infectious Disease"/>
            <person name="Wu L."/>
            <person name="Ma J."/>
        </authorList>
    </citation>
    <scope>NUCLEOTIDE SEQUENCE [LARGE SCALE GENOMIC DNA]</scope>
    <source>
        <strain evidence="2">CGMCC 4.7289</strain>
    </source>
</reference>
<organism evidence="1 2">
    <name type="scientific">Hamadaea flava</name>
    <dbReference type="NCBI Taxonomy" id="1742688"/>
    <lineage>
        <taxon>Bacteria</taxon>
        <taxon>Bacillati</taxon>
        <taxon>Actinomycetota</taxon>
        <taxon>Actinomycetes</taxon>
        <taxon>Micromonosporales</taxon>
        <taxon>Micromonosporaceae</taxon>
        <taxon>Hamadaea</taxon>
    </lineage>
</organism>
<comment type="caution">
    <text evidence="1">The sequence shown here is derived from an EMBL/GenBank/DDBJ whole genome shotgun (WGS) entry which is preliminary data.</text>
</comment>
<gene>
    <name evidence="1" type="ORF">ACFOZ4_40265</name>
</gene>
<evidence type="ECO:0008006" key="3">
    <source>
        <dbReference type="Google" id="ProtNLM"/>
    </source>
</evidence>
<sequence>MVDMVNMADDAGDPEATEAYHLPDEGWDCAACGAAWPCEVTRTDLVRDLGGTPAAIDKVMRGYLLDALTVRPDLPSRELADRHLSWIGVSGSP</sequence>
<dbReference type="Proteomes" id="UP001595816">
    <property type="component" value="Unassembled WGS sequence"/>
</dbReference>
<accession>A0ABV8M0J1</accession>
<name>A0ABV8M0J1_9ACTN</name>
<keyword evidence="2" id="KW-1185">Reference proteome</keyword>
<evidence type="ECO:0000313" key="1">
    <source>
        <dbReference type="EMBL" id="MFC4136877.1"/>
    </source>
</evidence>
<protein>
    <recommendedName>
        <fullName evidence="3">Flavin reductase</fullName>
    </recommendedName>
</protein>